<evidence type="ECO:0000256" key="1">
    <source>
        <dbReference type="SAM" id="MobiDB-lite"/>
    </source>
</evidence>
<gene>
    <name evidence="2" type="ORF">DY240_19040</name>
</gene>
<comment type="caution">
    <text evidence="2">The sequence shown here is derived from an EMBL/GenBank/DDBJ whole genome shotgun (WGS) entry which is preliminary data.</text>
</comment>
<reference evidence="2 3" key="1">
    <citation type="submission" date="2018-09" db="EMBL/GenBank/DDBJ databases">
        <title>Isolation, diversity and antifungal activity of actinobacteria from wheat.</title>
        <authorList>
            <person name="Han C."/>
        </authorList>
    </citation>
    <scope>NUCLEOTIDE SEQUENCE [LARGE SCALE GENOMIC DNA]</scope>
    <source>
        <strain evidence="2 3">NEAU-YY265</strain>
    </source>
</reference>
<proteinExistence type="predicted"/>
<protein>
    <submittedName>
        <fullName evidence="2">Uncharacterized protein</fullName>
    </submittedName>
</protein>
<feature type="region of interest" description="Disordered" evidence="1">
    <location>
        <begin position="1"/>
        <end position="21"/>
    </location>
</feature>
<dbReference type="AlphaFoldDB" id="A0A418KMM8"/>
<name>A0A418KMM8_9ACTN</name>
<keyword evidence="3" id="KW-1185">Reference proteome</keyword>
<organism evidence="2 3">
    <name type="scientific">Jiangella rhizosphaerae</name>
    <dbReference type="NCBI Taxonomy" id="2293569"/>
    <lineage>
        <taxon>Bacteria</taxon>
        <taxon>Bacillati</taxon>
        <taxon>Actinomycetota</taxon>
        <taxon>Actinomycetes</taxon>
        <taxon>Jiangellales</taxon>
        <taxon>Jiangellaceae</taxon>
        <taxon>Jiangella</taxon>
    </lineage>
</organism>
<feature type="region of interest" description="Disordered" evidence="1">
    <location>
        <begin position="52"/>
        <end position="96"/>
    </location>
</feature>
<dbReference type="Proteomes" id="UP000284057">
    <property type="component" value="Unassembled WGS sequence"/>
</dbReference>
<evidence type="ECO:0000313" key="2">
    <source>
        <dbReference type="EMBL" id="RIQ20196.1"/>
    </source>
</evidence>
<sequence length="96" mass="10085">MVPSGLLRGGVPSDGSSTWYGVRSAWTGVNRSTRVPSGRRSTTRLSTVLKAPPGASEQANRMSRAAHRGAPSLEREGRGTVAPGVDMTAATKLRHT</sequence>
<dbReference type="EMBL" id="QUAL01000177">
    <property type="protein sequence ID" value="RIQ20196.1"/>
    <property type="molecule type" value="Genomic_DNA"/>
</dbReference>
<evidence type="ECO:0000313" key="3">
    <source>
        <dbReference type="Proteomes" id="UP000284057"/>
    </source>
</evidence>
<accession>A0A418KMM8</accession>